<protein>
    <submittedName>
        <fullName evidence="3">Uncharacterized protein</fullName>
    </submittedName>
</protein>
<comment type="caution">
    <text evidence="3">The sequence shown here is derived from an EMBL/GenBank/DDBJ whole genome shotgun (WGS) entry which is preliminary data.</text>
</comment>
<proteinExistence type="predicted"/>
<dbReference type="InterPro" id="IPR021883">
    <property type="entry name" value="LPA1-like"/>
</dbReference>
<dbReference type="Pfam" id="PF11998">
    <property type="entry name" value="DUF3493"/>
    <property type="match status" value="1"/>
</dbReference>
<dbReference type="AlphaFoldDB" id="A0A8S1J0X1"/>
<dbReference type="PANTHER" id="PTHR35498:SF1">
    <property type="entry name" value="LOW PSII ACCUMULATION-LIKE PROTEIN"/>
    <property type="match status" value="1"/>
</dbReference>
<evidence type="ECO:0000256" key="2">
    <source>
        <dbReference type="SAM" id="Phobius"/>
    </source>
</evidence>
<organism evidence="3 4">
    <name type="scientific">Ostreobium quekettii</name>
    <dbReference type="NCBI Taxonomy" id="121088"/>
    <lineage>
        <taxon>Eukaryota</taxon>
        <taxon>Viridiplantae</taxon>
        <taxon>Chlorophyta</taxon>
        <taxon>core chlorophytes</taxon>
        <taxon>Ulvophyceae</taxon>
        <taxon>TCBD clade</taxon>
        <taxon>Bryopsidales</taxon>
        <taxon>Ostreobineae</taxon>
        <taxon>Ostreobiaceae</taxon>
        <taxon>Ostreobium</taxon>
    </lineage>
</organism>
<name>A0A8S1J0X1_9CHLO</name>
<evidence type="ECO:0000256" key="1">
    <source>
        <dbReference type="SAM" id="MobiDB-lite"/>
    </source>
</evidence>
<dbReference type="PANTHER" id="PTHR35498">
    <property type="entry name" value="PROTEIN LOW PSII ACCUMULATION 1, CHLOROPLASTIC"/>
    <property type="match status" value="1"/>
</dbReference>
<evidence type="ECO:0000313" key="3">
    <source>
        <dbReference type="EMBL" id="CAD7701335.1"/>
    </source>
</evidence>
<dbReference type="OrthoDB" id="5130at2759"/>
<dbReference type="EMBL" id="CAJHUC010001502">
    <property type="protein sequence ID" value="CAD7701335.1"/>
    <property type="molecule type" value="Genomic_DNA"/>
</dbReference>
<accession>A0A8S1J0X1</accession>
<keyword evidence="2" id="KW-0472">Membrane</keyword>
<feature type="transmembrane region" description="Helical" evidence="2">
    <location>
        <begin position="78"/>
        <end position="98"/>
    </location>
</feature>
<feature type="transmembrane region" description="Helical" evidence="2">
    <location>
        <begin position="118"/>
        <end position="136"/>
    </location>
</feature>
<feature type="region of interest" description="Disordered" evidence="1">
    <location>
        <begin position="1"/>
        <end position="29"/>
    </location>
</feature>
<dbReference type="Proteomes" id="UP000708148">
    <property type="component" value="Unassembled WGS sequence"/>
</dbReference>
<evidence type="ECO:0000313" key="4">
    <source>
        <dbReference type="Proteomes" id="UP000708148"/>
    </source>
</evidence>
<keyword evidence="2" id="KW-1133">Transmembrane helix</keyword>
<sequence>MAPLRLGDPCPALHPARRPPMQSTRCSIGRPPPGLGRCAALRPTIKATKRCVVVAVQQPRRKDNTAALRSEAEAPFRAVRLVLYGAFVGSATIGFLVSISKLIGSLGGARGAQPLPEVLQNLAIDAIAIGGFGFLFRGDWQARKRQLTRILREEALSDLTVELVGGRLIRVGDLRGSARVVVVAGDAGQVTSAMQAAEAYKEELCRRGVFVVAVPIYGDGAGDARGTSSPSKDDVRWRGQAVRLEEWKGWFTDQLESTSGVSSANGLYVGLRMDGRVRASGAGAPPWAAFVAQLPPVEGLFKGFLDGLDGPV</sequence>
<keyword evidence="2" id="KW-0812">Transmembrane</keyword>
<reference evidence="3" key="1">
    <citation type="submission" date="2020-12" db="EMBL/GenBank/DDBJ databases">
        <authorList>
            <person name="Iha C."/>
        </authorList>
    </citation>
    <scope>NUCLEOTIDE SEQUENCE</scope>
</reference>
<keyword evidence="4" id="KW-1185">Reference proteome</keyword>
<gene>
    <name evidence="3" type="ORF">OSTQU699_LOCUS6694</name>
</gene>